<proteinExistence type="predicted"/>
<dbReference type="RefSeq" id="WP_077856662.1">
    <property type="nucleotide sequence ID" value="NZ_JABTDW010000001.1"/>
</dbReference>
<evidence type="ECO:0000313" key="1">
    <source>
        <dbReference type="EMBL" id="NSB15174.1"/>
    </source>
</evidence>
<evidence type="ECO:0008006" key="3">
    <source>
        <dbReference type="Google" id="ProtNLM"/>
    </source>
</evidence>
<organism evidence="1 2">
    <name type="scientific">Clostridium beijerinckii</name>
    <name type="common">Clostridium MP</name>
    <dbReference type="NCBI Taxonomy" id="1520"/>
    <lineage>
        <taxon>Bacteria</taxon>
        <taxon>Bacillati</taxon>
        <taxon>Bacillota</taxon>
        <taxon>Clostridia</taxon>
        <taxon>Eubacteriales</taxon>
        <taxon>Clostridiaceae</taxon>
        <taxon>Clostridium</taxon>
    </lineage>
</organism>
<evidence type="ECO:0000313" key="2">
    <source>
        <dbReference type="Proteomes" id="UP000822184"/>
    </source>
</evidence>
<dbReference type="AlphaFoldDB" id="A0AAE5EXQ6"/>
<accession>A0AAE5EXQ6</accession>
<gene>
    <name evidence="1" type="ORF">BCD95_003433</name>
</gene>
<protein>
    <recommendedName>
        <fullName evidence="3">Competence protein CoiA-like family protein</fullName>
    </recommendedName>
</protein>
<dbReference type="Proteomes" id="UP000822184">
    <property type="component" value="Unassembled WGS sequence"/>
</dbReference>
<reference evidence="1" key="1">
    <citation type="submission" date="2020-06" db="EMBL/GenBank/DDBJ databases">
        <title>Genomic insights into acetone-butanol-ethanol (ABE) fermentation by sequencing solventogenic clostridia strains.</title>
        <authorList>
            <person name="Brown S."/>
        </authorList>
    </citation>
    <scope>NUCLEOTIDE SEQUENCE</scope>
    <source>
        <strain evidence="1">DJ123</strain>
    </source>
</reference>
<dbReference type="EMBL" id="JABTDW010000001">
    <property type="protein sequence ID" value="NSB15174.1"/>
    <property type="molecule type" value="Genomic_DNA"/>
</dbReference>
<comment type="caution">
    <text evidence="1">The sequence shown here is derived from an EMBL/GenBank/DDBJ whole genome shotgun (WGS) entry which is preliminary data.</text>
</comment>
<sequence>MYFVFGERDNKIIHIDEITPSENGLKCNCICPSCGEKLKANALGTHNKKYFSHKGNSNCINGLETTMHKFAKEVIEEEKKIKIPKLIYNKNFKEFEIVKEQMIDFDKIELEKYLSDFDFKPDIIIFKNDVPLIIEVAVTHKIDEEKKNKIIKSNISTVEIYLDKDEIFQLSKEELTSKIINNTDNKRWIFNRLEESKRKSINDRLSAKKTQRKAIKRTEKRSFEELELERLQLKYKVDINNLPYILKSSKKDLFIFRYYTIKTYWRLIVWDKFINKKYKKEVNVDDVEFWFHNTYNSKQDLSNLKNHLQNYMNISNSITKFLEELAANNILINPVPHKYKIDKKTHSEVIAQYKYQVNPQNLNIFRDILKKIKWTKIGGTWNGMVYKCPRSPMEDHDLGLQDIENCEKCKYFNGYVYEDRRKISIKCRCGIR</sequence>
<name>A0AAE5EXQ6_CLOBE</name>